<organism evidence="3 4">
    <name type="scientific">Patulibacter brassicae</name>
    <dbReference type="NCBI Taxonomy" id="1705717"/>
    <lineage>
        <taxon>Bacteria</taxon>
        <taxon>Bacillati</taxon>
        <taxon>Actinomycetota</taxon>
        <taxon>Thermoleophilia</taxon>
        <taxon>Solirubrobacterales</taxon>
        <taxon>Patulibacteraceae</taxon>
        <taxon>Patulibacter</taxon>
    </lineage>
</organism>
<evidence type="ECO:0000313" key="3">
    <source>
        <dbReference type="EMBL" id="MDX8153850.1"/>
    </source>
</evidence>
<dbReference type="PANTHER" id="PTHR33371">
    <property type="entry name" value="INTERMEMBRANE PHOSPHOLIPID TRANSPORT SYSTEM BINDING PROTEIN MLAD-RELATED"/>
    <property type="match status" value="1"/>
</dbReference>
<dbReference type="PROSITE" id="PS51257">
    <property type="entry name" value="PROKAR_LIPOPROTEIN"/>
    <property type="match status" value="1"/>
</dbReference>
<dbReference type="InterPro" id="IPR003399">
    <property type="entry name" value="Mce/MlaD"/>
</dbReference>
<name>A0ABU4VPR3_9ACTN</name>
<evidence type="ECO:0000313" key="4">
    <source>
        <dbReference type="Proteomes" id="UP001277761"/>
    </source>
</evidence>
<feature type="domain" description="Mce/MlaD" evidence="2">
    <location>
        <begin position="41"/>
        <end position="120"/>
    </location>
</feature>
<dbReference type="PANTHER" id="PTHR33371:SF4">
    <property type="entry name" value="INTERMEMBRANE PHOSPHOLIPID TRANSPORT SYSTEM BINDING PROTEIN MLAD"/>
    <property type="match status" value="1"/>
</dbReference>
<dbReference type="InterPro" id="IPR052336">
    <property type="entry name" value="MlaD_Phospholipid_Transporter"/>
</dbReference>
<dbReference type="Pfam" id="PF02470">
    <property type="entry name" value="MlaD"/>
    <property type="match status" value="1"/>
</dbReference>
<dbReference type="EMBL" id="JAXAVX010000022">
    <property type="protein sequence ID" value="MDX8153850.1"/>
    <property type="molecule type" value="Genomic_DNA"/>
</dbReference>
<evidence type="ECO:0000259" key="2">
    <source>
        <dbReference type="Pfam" id="PF02470"/>
    </source>
</evidence>
<proteinExistence type="predicted"/>
<gene>
    <name evidence="3" type="ORF">SK069_19790</name>
</gene>
<accession>A0ABU4VPR3</accession>
<dbReference type="RefSeq" id="WP_319955999.1">
    <property type="nucleotide sequence ID" value="NZ_JAXAVX010000022.1"/>
</dbReference>
<protein>
    <submittedName>
        <fullName evidence="3">MlaD family protein</fullName>
    </submittedName>
</protein>
<sequence length="488" mass="53588">MNKNRPSNVQLGLMVAFALSCFGLLLFLWTAFGGPTPLRPQGYRVQLEVTEGAQLATQSDVRISGVSVGRVQELDPDRRTGRTRVVLEIEPRYAPIPRDTRATLRAKTLLGETWVELSPGNRSRSAPASAMLPDGGRLPRSAVRPTVEFDEVLRTFDRDTRDHLGRWIRTGADALDGRGADFSAAIGIVSPFADELTGMLRILDQQEQAVQGLVRDSGRAFGALSERRGELAGLISDGARLTEITSRRADAVQATIRALPPFQRDAERTIGRLGTFSRDTDPLVRLMLPVAAELTPTLRSLERLAPDLRALLVRLEPVIERSRSGLPALTRVVDALRPWIAEAEPLLRDLNPTLEYFGRFRDEMRAFFANPASATHATAKGADGRRFHYLRQTLPLNPESLAVWPERLKTNRANPYQTPGWATDPRTMTVLDGRNCTKGLSGASVGGFLAQALVDAKAAPACAVATPQDLDGRRTTFPQVRRDPSVKP</sequence>
<comment type="caution">
    <text evidence="3">The sequence shown here is derived from an EMBL/GenBank/DDBJ whole genome shotgun (WGS) entry which is preliminary data.</text>
</comment>
<dbReference type="Proteomes" id="UP001277761">
    <property type="component" value="Unassembled WGS sequence"/>
</dbReference>
<evidence type="ECO:0000256" key="1">
    <source>
        <dbReference type="SAM" id="MobiDB-lite"/>
    </source>
</evidence>
<keyword evidence="4" id="KW-1185">Reference proteome</keyword>
<reference evidence="3 4" key="1">
    <citation type="submission" date="2023-11" db="EMBL/GenBank/DDBJ databases">
        <authorList>
            <person name="Xu M."/>
            <person name="Jiang T."/>
        </authorList>
    </citation>
    <scope>NUCLEOTIDE SEQUENCE [LARGE SCALE GENOMIC DNA]</scope>
    <source>
        <strain evidence="3 4">SD</strain>
    </source>
</reference>
<feature type="region of interest" description="Disordered" evidence="1">
    <location>
        <begin position="120"/>
        <end position="139"/>
    </location>
</feature>